<evidence type="ECO:0000256" key="7">
    <source>
        <dbReference type="ARBA" id="ARBA00049442"/>
    </source>
</evidence>
<evidence type="ECO:0000256" key="2">
    <source>
        <dbReference type="ARBA" id="ARBA00012962"/>
    </source>
</evidence>
<evidence type="ECO:0000256" key="6">
    <source>
        <dbReference type="ARBA" id="ARBA00023141"/>
    </source>
</evidence>
<evidence type="ECO:0000256" key="5">
    <source>
        <dbReference type="ARBA" id="ARBA00023002"/>
    </source>
</evidence>
<evidence type="ECO:0000256" key="4">
    <source>
        <dbReference type="ARBA" id="ARBA00022857"/>
    </source>
</evidence>
<evidence type="ECO:0000256" key="8">
    <source>
        <dbReference type="HAMAP-Rule" id="MF_00222"/>
    </source>
</evidence>
<dbReference type="RefSeq" id="WP_377085975.1">
    <property type="nucleotide sequence ID" value="NZ_JBHSJL010000013.1"/>
</dbReference>
<protein>
    <recommendedName>
        <fullName evidence="2 8">Shikimate dehydrogenase (NADP(+))</fullName>
        <shortName evidence="8">SDH</shortName>
        <ecNumber evidence="2 8">1.1.1.25</ecNumber>
    </recommendedName>
</protein>
<keyword evidence="6 8" id="KW-0057">Aromatic amino acid biosynthesis</keyword>
<dbReference type="Gene3D" id="3.40.50.720">
    <property type="entry name" value="NAD(P)-binding Rossmann-like Domain"/>
    <property type="match status" value="1"/>
</dbReference>
<sequence length="302" mass="32344">MQHTQMKHVYTLSDLRDPAFAQSAPNAKLAVIGHPIKHSASPQMHQAALDAAGIDIQYIRVEVEPHQVEACFAEMERLGFIGCNVTVPHKLEAMDLCHELTEDAKALGATNTILFKDGKRIGHNSDGPGLAQAIYEDFGKSLTELRVLILGAGGGAGRAIATQCAREGSPAIYLSNRTVEKLEPIAESLTNEYGAKLVCTLSNATEDLTTAAARVDLIINSTSLGLHFEDPLPLPESALASSQMVYDAIYNPPLTPLLAKAQELGASTSNGLSMLLHQGAISFAFWLGQSPDLAAMRRGLNY</sequence>
<dbReference type="InterPro" id="IPR011342">
    <property type="entry name" value="Shikimate_DH"/>
</dbReference>
<dbReference type="InterPro" id="IPR006151">
    <property type="entry name" value="Shikm_DH/Glu-tRNA_Rdtase"/>
</dbReference>
<feature type="binding site" evidence="8">
    <location>
        <begin position="39"/>
        <end position="41"/>
    </location>
    <ligand>
        <name>shikimate</name>
        <dbReference type="ChEBI" id="CHEBI:36208"/>
    </ligand>
</feature>
<feature type="domain" description="SDH C-terminal" evidence="11">
    <location>
        <begin position="271"/>
        <end position="298"/>
    </location>
</feature>
<dbReference type="HAMAP" id="MF_00222">
    <property type="entry name" value="Shikimate_DH_AroE"/>
    <property type="match status" value="1"/>
</dbReference>
<feature type="active site" description="Proton acceptor" evidence="8">
    <location>
        <position position="90"/>
    </location>
</feature>
<dbReference type="InterPro" id="IPR036291">
    <property type="entry name" value="NAD(P)-bd_dom_sf"/>
</dbReference>
<dbReference type="SUPFAM" id="SSF51735">
    <property type="entry name" value="NAD(P)-binding Rossmann-fold domains"/>
    <property type="match status" value="1"/>
</dbReference>
<name>A0ABW4Z7N9_9BACT</name>
<dbReference type="InterPro" id="IPR046346">
    <property type="entry name" value="Aminoacid_DH-like_N_sf"/>
</dbReference>
<feature type="binding site" evidence="8">
    <location>
        <position position="250"/>
    </location>
    <ligand>
        <name>shikimate</name>
        <dbReference type="ChEBI" id="CHEBI:36208"/>
    </ligand>
</feature>
<feature type="binding site" evidence="8">
    <location>
        <position position="278"/>
    </location>
    <ligand>
        <name>shikimate</name>
        <dbReference type="ChEBI" id="CHEBI:36208"/>
    </ligand>
</feature>
<evidence type="ECO:0000313" key="12">
    <source>
        <dbReference type="EMBL" id="MFD2157832.1"/>
    </source>
</evidence>
<dbReference type="InterPro" id="IPR013708">
    <property type="entry name" value="Shikimate_DH-bd_N"/>
</dbReference>
<dbReference type="EMBL" id="JBHUJB010000013">
    <property type="protein sequence ID" value="MFD2157832.1"/>
    <property type="molecule type" value="Genomic_DNA"/>
</dbReference>
<feature type="domain" description="Quinate/shikimate 5-dehydrogenase/glutamyl-tRNA reductase" evidence="9">
    <location>
        <begin position="139"/>
        <end position="223"/>
    </location>
</feature>
<reference evidence="13" key="1">
    <citation type="journal article" date="2019" name="Int. J. Syst. Evol. Microbiol.">
        <title>The Global Catalogue of Microorganisms (GCM) 10K type strain sequencing project: providing services to taxonomists for standard genome sequencing and annotation.</title>
        <authorList>
            <consortium name="The Broad Institute Genomics Platform"/>
            <consortium name="The Broad Institute Genome Sequencing Center for Infectious Disease"/>
            <person name="Wu L."/>
            <person name="Ma J."/>
        </authorList>
    </citation>
    <scope>NUCLEOTIDE SEQUENCE [LARGE SCALE GENOMIC DNA]</scope>
    <source>
        <strain evidence="13">CCUG 57942</strain>
    </source>
</reference>
<dbReference type="InterPro" id="IPR022893">
    <property type="entry name" value="Shikimate_DH_fam"/>
</dbReference>
<dbReference type="CDD" id="cd01065">
    <property type="entry name" value="NAD_bind_Shikimate_DH"/>
    <property type="match status" value="1"/>
</dbReference>
<keyword evidence="13" id="KW-1185">Reference proteome</keyword>
<evidence type="ECO:0000259" key="10">
    <source>
        <dbReference type="Pfam" id="PF08501"/>
    </source>
</evidence>
<comment type="subunit">
    <text evidence="8">Homodimer.</text>
</comment>
<feature type="binding site" evidence="8">
    <location>
        <begin position="176"/>
        <end position="181"/>
    </location>
    <ligand>
        <name>NADP(+)</name>
        <dbReference type="ChEBI" id="CHEBI:58349"/>
    </ligand>
</feature>
<comment type="pathway">
    <text evidence="1 8">Metabolic intermediate biosynthesis; chorismate biosynthesis; chorismate from D-erythrose 4-phosphate and phosphoenolpyruvate: step 4/7.</text>
</comment>
<dbReference type="PANTHER" id="PTHR21089">
    <property type="entry name" value="SHIKIMATE DEHYDROGENASE"/>
    <property type="match status" value="1"/>
</dbReference>
<feature type="binding site" evidence="8">
    <location>
        <position position="248"/>
    </location>
    <ligand>
        <name>NADP(+)</name>
        <dbReference type="ChEBI" id="CHEBI:58349"/>
    </ligand>
</feature>
<dbReference type="Gene3D" id="3.40.50.10860">
    <property type="entry name" value="Leucine Dehydrogenase, chain A, domain 1"/>
    <property type="match status" value="1"/>
</dbReference>
<proteinExistence type="inferred from homology"/>
<feature type="domain" description="Shikimate dehydrogenase substrate binding N-terminal" evidence="10">
    <location>
        <begin position="31"/>
        <end position="113"/>
    </location>
</feature>
<dbReference type="SUPFAM" id="SSF53223">
    <property type="entry name" value="Aminoacid dehydrogenase-like, N-terminal domain"/>
    <property type="match status" value="1"/>
</dbReference>
<feature type="binding site" evidence="8">
    <location>
        <position position="102"/>
    </location>
    <ligand>
        <name>NADP(+)</name>
        <dbReference type="ChEBI" id="CHEBI:58349"/>
    </ligand>
</feature>
<dbReference type="PANTHER" id="PTHR21089:SF1">
    <property type="entry name" value="BIFUNCTIONAL 3-DEHYDROQUINATE DEHYDRATASE_SHIKIMATE DEHYDROGENASE, CHLOROPLASTIC"/>
    <property type="match status" value="1"/>
</dbReference>
<dbReference type="EC" id="1.1.1.25" evidence="2 8"/>
<feature type="binding site" evidence="8">
    <location>
        <position position="86"/>
    </location>
    <ligand>
        <name>shikimate</name>
        <dbReference type="ChEBI" id="CHEBI:36208"/>
    </ligand>
</feature>
<dbReference type="Proteomes" id="UP001597389">
    <property type="component" value="Unassembled WGS sequence"/>
</dbReference>
<keyword evidence="4 8" id="KW-0521">NADP</keyword>
<feature type="binding site" evidence="8">
    <location>
        <position position="126"/>
    </location>
    <ligand>
        <name>shikimate</name>
        <dbReference type="ChEBI" id="CHEBI:36208"/>
    </ligand>
</feature>
<evidence type="ECO:0000256" key="3">
    <source>
        <dbReference type="ARBA" id="ARBA00022605"/>
    </source>
</evidence>
<organism evidence="12 13">
    <name type="scientific">Rubritalea tangerina</name>
    <dbReference type="NCBI Taxonomy" id="430798"/>
    <lineage>
        <taxon>Bacteria</taxon>
        <taxon>Pseudomonadati</taxon>
        <taxon>Verrucomicrobiota</taxon>
        <taxon>Verrucomicrobiia</taxon>
        <taxon>Verrucomicrobiales</taxon>
        <taxon>Rubritaleaceae</taxon>
        <taxon>Rubritalea</taxon>
    </lineage>
</organism>
<dbReference type="NCBIfam" id="TIGR00507">
    <property type="entry name" value="aroE"/>
    <property type="match status" value="1"/>
</dbReference>
<dbReference type="Pfam" id="PF01488">
    <property type="entry name" value="Shikimate_DH"/>
    <property type="match status" value="1"/>
</dbReference>
<comment type="caution">
    <text evidence="8">Lacks conserved residue(s) required for the propagation of feature annotation.</text>
</comment>
<dbReference type="Pfam" id="PF18317">
    <property type="entry name" value="SDH_C"/>
    <property type="match status" value="1"/>
</dbReference>
<comment type="catalytic activity">
    <reaction evidence="7 8">
        <text>shikimate + NADP(+) = 3-dehydroshikimate + NADPH + H(+)</text>
        <dbReference type="Rhea" id="RHEA:17737"/>
        <dbReference type="ChEBI" id="CHEBI:15378"/>
        <dbReference type="ChEBI" id="CHEBI:16630"/>
        <dbReference type="ChEBI" id="CHEBI:36208"/>
        <dbReference type="ChEBI" id="CHEBI:57783"/>
        <dbReference type="ChEBI" id="CHEBI:58349"/>
        <dbReference type="EC" id="1.1.1.25"/>
    </reaction>
</comment>
<evidence type="ECO:0000259" key="9">
    <source>
        <dbReference type="Pfam" id="PF01488"/>
    </source>
</evidence>
<comment type="caution">
    <text evidence="12">The sequence shown here is derived from an EMBL/GenBank/DDBJ whole genome shotgun (WGS) entry which is preliminary data.</text>
</comment>
<feature type="binding site" evidence="8">
    <location>
        <position position="271"/>
    </location>
    <ligand>
        <name>NADP(+)</name>
        <dbReference type="ChEBI" id="CHEBI:58349"/>
    </ligand>
</feature>
<comment type="similarity">
    <text evidence="8">Belongs to the shikimate dehydrogenase family.</text>
</comment>
<keyword evidence="3 8" id="KW-0028">Amino-acid biosynthesis</keyword>
<dbReference type="InterPro" id="IPR041121">
    <property type="entry name" value="SDH_C"/>
</dbReference>
<keyword evidence="5 8" id="KW-0560">Oxidoreductase</keyword>
<evidence type="ECO:0000313" key="13">
    <source>
        <dbReference type="Proteomes" id="UP001597389"/>
    </source>
</evidence>
<feature type="binding site" evidence="8">
    <location>
        <position position="111"/>
    </location>
    <ligand>
        <name>shikimate</name>
        <dbReference type="ChEBI" id="CHEBI:36208"/>
    </ligand>
</feature>
<dbReference type="GO" id="GO:0004764">
    <property type="term" value="F:shikimate 3-dehydrogenase (NADP+) activity"/>
    <property type="evidence" value="ECO:0007669"/>
    <property type="project" value="UniProtKB-EC"/>
</dbReference>
<evidence type="ECO:0000256" key="1">
    <source>
        <dbReference type="ARBA" id="ARBA00004871"/>
    </source>
</evidence>
<evidence type="ECO:0000259" key="11">
    <source>
        <dbReference type="Pfam" id="PF18317"/>
    </source>
</evidence>
<accession>A0ABW4Z7N9</accession>
<gene>
    <name evidence="8 12" type="primary">aroE</name>
    <name evidence="12" type="ORF">ACFSW8_02850</name>
</gene>
<comment type="function">
    <text evidence="8">Involved in the biosynthesis of the chorismate, which leads to the biosynthesis of aromatic amino acids. Catalyzes the reversible NADPH linked reduction of 3-dehydroshikimate (DHSA) to yield shikimate (SA).</text>
</comment>
<dbReference type="Pfam" id="PF08501">
    <property type="entry name" value="Shikimate_dh_N"/>
    <property type="match status" value="1"/>
</dbReference>